<dbReference type="Pfam" id="PF00245">
    <property type="entry name" value="Alk_phosphatase"/>
    <property type="match status" value="1"/>
</dbReference>
<dbReference type="PRINTS" id="PR00113">
    <property type="entry name" value="ALKPHPHTASE"/>
</dbReference>
<evidence type="ECO:0000313" key="5">
    <source>
        <dbReference type="Proteomes" id="UP001290861"/>
    </source>
</evidence>
<proteinExistence type="inferred from homology"/>
<dbReference type="CDD" id="cd16012">
    <property type="entry name" value="ALP"/>
    <property type="match status" value="1"/>
</dbReference>
<keyword evidence="3" id="KW-0732">Signal</keyword>
<name>A0ABU5MVX2_9BACT</name>
<evidence type="ECO:0000256" key="3">
    <source>
        <dbReference type="SAM" id="SignalP"/>
    </source>
</evidence>
<gene>
    <name evidence="4" type="ORF">P9H32_06920</name>
</gene>
<reference evidence="4 5" key="1">
    <citation type="journal article" date="2024" name="Appl. Environ. Microbiol.">
        <title>Pontiella agarivorans sp. nov., a novel marine anaerobic bacterium capable of degrading macroalgal polysaccharides and fixing nitrogen.</title>
        <authorList>
            <person name="Liu N."/>
            <person name="Kivenson V."/>
            <person name="Peng X."/>
            <person name="Cui Z."/>
            <person name="Lankiewicz T.S."/>
            <person name="Gosselin K.M."/>
            <person name="English C.J."/>
            <person name="Blair E.M."/>
            <person name="O'Malley M.A."/>
            <person name="Valentine D.L."/>
        </authorList>
    </citation>
    <scope>NUCLEOTIDE SEQUENCE [LARGE SCALE GENOMIC DNA]</scope>
    <source>
        <strain evidence="4 5">NLcol2</strain>
    </source>
</reference>
<dbReference type="PANTHER" id="PTHR11596">
    <property type="entry name" value="ALKALINE PHOSPHATASE"/>
    <property type="match status" value="1"/>
</dbReference>
<evidence type="ECO:0000256" key="1">
    <source>
        <dbReference type="ARBA" id="ARBA00022553"/>
    </source>
</evidence>
<dbReference type="SMART" id="SM00098">
    <property type="entry name" value="alkPPc"/>
    <property type="match status" value="1"/>
</dbReference>
<protein>
    <submittedName>
        <fullName evidence="4">Alkaline phosphatase</fullName>
    </submittedName>
</protein>
<feature type="signal peptide" evidence="3">
    <location>
        <begin position="1"/>
        <end position="26"/>
    </location>
</feature>
<organism evidence="4 5">
    <name type="scientific">Pontiella agarivorans</name>
    <dbReference type="NCBI Taxonomy" id="3038953"/>
    <lineage>
        <taxon>Bacteria</taxon>
        <taxon>Pseudomonadati</taxon>
        <taxon>Kiritimatiellota</taxon>
        <taxon>Kiritimatiellia</taxon>
        <taxon>Kiritimatiellales</taxon>
        <taxon>Pontiellaceae</taxon>
        <taxon>Pontiella</taxon>
    </lineage>
</organism>
<dbReference type="PANTHER" id="PTHR11596:SF5">
    <property type="entry name" value="ALKALINE PHOSPHATASE"/>
    <property type="match status" value="1"/>
</dbReference>
<dbReference type="Gene3D" id="1.10.60.40">
    <property type="match status" value="1"/>
</dbReference>
<feature type="chain" id="PRO_5045767151" evidence="3">
    <location>
        <begin position="27"/>
        <end position="519"/>
    </location>
</feature>
<evidence type="ECO:0000256" key="2">
    <source>
        <dbReference type="RuleBase" id="RU003946"/>
    </source>
</evidence>
<dbReference type="EMBL" id="JARVCO010000007">
    <property type="protein sequence ID" value="MDZ8118360.1"/>
    <property type="molecule type" value="Genomic_DNA"/>
</dbReference>
<evidence type="ECO:0000313" key="4">
    <source>
        <dbReference type="EMBL" id="MDZ8118360.1"/>
    </source>
</evidence>
<dbReference type="RefSeq" id="WP_322608157.1">
    <property type="nucleotide sequence ID" value="NZ_JARVCO010000007.1"/>
</dbReference>
<accession>A0ABU5MVX2</accession>
<dbReference type="Gene3D" id="3.40.720.10">
    <property type="entry name" value="Alkaline Phosphatase, subunit A"/>
    <property type="match status" value="1"/>
</dbReference>
<comment type="similarity">
    <text evidence="2">Belongs to the alkaline phosphatase family.</text>
</comment>
<keyword evidence="5" id="KW-1185">Reference proteome</keyword>
<dbReference type="InterPro" id="IPR001952">
    <property type="entry name" value="Alkaline_phosphatase"/>
</dbReference>
<sequence>MKSMFIKGAAAGCALATLFTAASVDARPSRASNGAKYVFFFLGDGMASVQMQAAEAYKASLMEGGEDDPTNLKAGTLNMNLLPISGMATTYSDTRLITDSAAGTAFACGVKTAAGIIGLNTDRNIAYKSVAELAHEQGKSVGIISSVSLPHATPASYYAKVNSRNNYTEIGYQAALSGFEFFGGGQFRYMSSTDNAGGIAVSEAFANNDYTFVSSIEDLEHVSGKVVCSVATSYDSNAMPYHMDSPPENFTLAEVTAAAINRLQNDPDGFFISVEGGKIDWAGHANDAKANITDTIAFDDAVGEALAFYNEHPAETLIVVTGDHETGGMSIGYTGTKYETAFETLEAQTISYDLFNRQIMGDYKSSHTWVDAETSNIDADMMDIISNCFGLVWTDLSEYQQEQLEAAYDRELGGVKADSRASGYDLNGYTDVDYTIYGGYKAIAVTCTHILNQESGLYWASTSHTAVPVPVPVMAVGFDAYRFNGFYDNTDIAKFLGQAMRTPALPVQDPDYTGGGLAY</sequence>
<dbReference type="SUPFAM" id="SSF53649">
    <property type="entry name" value="Alkaline phosphatase-like"/>
    <property type="match status" value="1"/>
</dbReference>
<dbReference type="Proteomes" id="UP001290861">
    <property type="component" value="Unassembled WGS sequence"/>
</dbReference>
<keyword evidence="1" id="KW-0597">Phosphoprotein</keyword>
<dbReference type="InterPro" id="IPR017850">
    <property type="entry name" value="Alkaline_phosphatase_core_sf"/>
</dbReference>
<comment type="caution">
    <text evidence="4">The sequence shown here is derived from an EMBL/GenBank/DDBJ whole genome shotgun (WGS) entry which is preliminary data.</text>
</comment>